<dbReference type="Proteomes" id="UP000011086">
    <property type="component" value="Unassembled WGS sequence"/>
</dbReference>
<dbReference type="GO" id="GO:0003677">
    <property type="term" value="F:DNA binding"/>
    <property type="evidence" value="ECO:0007669"/>
    <property type="project" value="InterPro"/>
</dbReference>
<feature type="active site" description="For OMPdecase activity" evidence="11">
    <location>
        <position position="101"/>
    </location>
</feature>
<dbReference type="InterPro" id="IPR014732">
    <property type="entry name" value="OMPdecase"/>
</dbReference>
<keyword evidence="6" id="KW-0665">Pyrimidine biosynthesis</keyword>
<sequence>MANQHHPSLKTPFGTRAQSAGHPLSSYLLRLMELKQSNLCLSADVTTARELLYLAEKAGPSIVVLKTHYDLISGWDYSPKTGTGAKLAALARRFGFLIFEDRKFADIGKTVQMQYTAGTARIIEWAHITNINIHAGKDSVRALAEAAAKWRERIKYEVRTSVSVGTPLSDSFEDDEEGNGAGVGGSSSMASPPIAGSSNSGGGPPPSVYGRDADGRKGSIVSITTVTQSFEPADSPRLSKSMSGEGVDDLVFPGIEEAPLERGLLILAQMSSKGCLMTPDYTAACVEAARENRRFVMGFVAQEGLNSEADDDFLTMTPGCKLPPQGEEENGPLEGDGLGQQYNTPAKLIGLGTDIVIVGRGIIKADDPQSEAERYRRKAWSAYQERATGGRHAAVSTQLAVMSEEVRGIATCNEAGNDPTGCSRDVDFKRVDSPCGNCVSRNKQDVCRYESPPAPPSTSKRIKLDDNSRQKQETSPQDSVSRLEHVDLGETLPSKEANFGYANTTPAGSNGVSTLGLLLKIDKVTASGQQGNVGDHLTRVTADSDRRVSDVGIRERYKSILRRLPARDHVERLAEIFLEELNPNYYPLEPDLFRNQLAEWYDVHVDLLDKSGPYALTPEMRPFGALLFEIIAVALLLLPSESPLATHYKALKDGEGIQVVDLAMDYSESGVAILSLLGKRQMSLTTIQAGFIRANFLKYCALVTEAWHAIGSVIRDAQEIGLHREALEPKPEAVTAGDAYAATAAVLRNQWHIQHRRRLWHVLFMWDTHAAAVLGRPTSVGEEIQLPLPVDCLMPRDRSSRPVQPRSADDPPTPLTRMLWALKAMVYLRQILKLEAKGTNPRNFACVDKLHQDLERLEDEIPPQFRLENPDISFDDHPDCRWLRAQRTLLPQMSAFNFIVLHRQYVFTRTQSRIEALKACLKMLGAQQIQFAAMKPEQYRAFSIFFGTFDAVILLATLYIVFPKEHLDLLPDALQHFRFAVERFSALSASNNLARAGVGVLRAIFHRLRKSLTLAGSWPSECIDQPWHKLTDAEVLSSLGGGMDTVVPSTKGQQEGLAPHTAHIPRHLGVGAEDQSGPAIRALARDGEEWFLPENFDWSAVQPIAATSDLLYNDLMVGGGLDFGGTGGQDGWQQPQAWWPTDATGSETDVQTVGHGVGSGDGQHDANPPLQFEGHFDQGSVWNMLNLYNPLYFELSCAPTRQAFGEVFPGQLFEEVMDKEFMVTIDELAREALSKDLDSHQIEDERGITRLFQIMAMSLEKALLMDTTQWTVVTIANTVFEDYVLGDILEDTLDRLERQAMEIEGVDYDQQGHEAAAQNLRDRICRVCDAGLPTELLRDIHCKNDFIICMILEKLPSVINGRLDLLAQTNYVCVSPKDMVMELMGNIHEELSDEFGNDFSLLPQVGEQYRNATGIVLRSGKKLWTGVGQVRAVVWGDSP</sequence>
<dbReference type="SUPFAM" id="SSF51366">
    <property type="entry name" value="Ribulose-phoshate binding barrel"/>
    <property type="match status" value="1"/>
</dbReference>
<organism evidence="16">
    <name type="scientific">Pyricularia oryzae (strain Y34)</name>
    <name type="common">Rice blast fungus</name>
    <name type="synonym">Magnaporthe oryzae</name>
    <dbReference type="NCBI Taxonomy" id="1143189"/>
    <lineage>
        <taxon>Eukaryota</taxon>
        <taxon>Fungi</taxon>
        <taxon>Dikarya</taxon>
        <taxon>Ascomycota</taxon>
        <taxon>Pezizomycotina</taxon>
        <taxon>Sordariomycetes</taxon>
        <taxon>Sordariomycetidae</taxon>
        <taxon>Magnaporthales</taxon>
        <taxon>Pyriculariaceae</taxon>
        <taxon>Pyricularia</taxon>
    </lineage>
</organism>
<accession>A0AA97P0J0</accession>
<dbReference type="GO" id="GO:0044205">
    <property type="term" value="P:'de novo' UMP biosynthetic process"/>
    <property type="evidence" value="ECO:0007669"/>
    <property type="project" value="InterPro"/>
</dbReference>
<keyword evidence="7" id="KW-0456">Lyase</keyword>
<dbReference type="GO" id="GO:0004590">
    <property type="term" value="F:orotidine-5'-phosphate decarboxylase activity"/>
    <property type="evidence" value="ECO:0007669"/>
    <property type="project" value="UniProtKB-EC"/>
</dbReference>
<evidence type="ECO:0000259" key="14">
    <source>
        <dbReference type="SMART" id="SM00906"/>
    </source>
</evidence>
<dbReference type="PROSITE" id="PS00156">
    <property type="entry name" value="OMPDECASE"/>
    <property type="match status" value="1"/>
</dbReference>
<feature type="active site" description="For OMPdecase activity" evidence="11">
    <location>
        <position position="103"/>
    </location>
</feature>
<feature type="binding site" evidence="12">
    <location>
        <position position="66"/>
    </location>
    <ligand>
        <name>substrate</name>
    </ligand>
</feature>
<feature type="active site" description="For OMPdecase activity" evidence="11">
    <location>
        <position position="106"/>
    </location>
</feature>
<dbReference type="InterPro" id="IPR007219">
    <property type="entry name" value="XnlR_reg_dom"/>
</dbReference>
<evidence type="ECO:0000256" key="2">
    <source>
        <dbReference type="ARBA" id="ARBA00011018"/>
    </source>
</evidence>
<proteinExistence type="inferred from homology"/>
<dbReference type="Gene3D" id="3.20.20.70">
    <property type="entry name" value="Aldolase class I"/>
    <property type="match status" value="2"/>
</dbReference>
<dbReference type="SMART" id="SM00906">
    <property type="entry name" value="Fungal_trans"/>
    <property type="match status" value="1"/>
</dbReference>
<dbReference type="InterPro" id="IPR013785">
    <property type="entry name" value="Aldolase_TIM"/>
</dbReference>
<dbReference type="Pfam" id="PF04082">
    <property type="entry name" value="Fungal_trans"/>
    <property type="match status" value="1"/>
</dbReference>
<dbReference type="InterPro" id="IPR018089">
    <property type="entry name" value="OMPdecase_AS"/>
</dbReference>
<evidence type="ECO:0000313" key="16">
    <source>
        <dbReference type="EMBL" id="ELQ39744.1"/>
    </source>
</evidence>
<evidence type="ECO:0000256" key="1">
    <source>
        <dbReference type="ARBA" id="ARBA00004861"/>
    </source>
</evidence>
<evidence type="ECO:0000256" key="5">
    <source>
        <dbReference type="ARBA" id="ARBA00022793"/>
    </source>
</evidence>
<dbReference type="GO" id="GO:0005829">
    <property type="term" value="C:cytosol"/>
    <property type="evidence" value="ECO:0007669"/>
    <property type="project" value="TreeGrafter"/>
</dbReference>
<dbReference type="EMBL" id="JH793132">
    <property type="protein sequence ID" value="ELQ39744.1"/>
    <property type="molecule type" value="Genomic_DNA"/>
</dbReference>
<reference evidence="16" key="1">
    <citation type="journal article" date="2012" name="PLoS Genet.">
        <title>Comparative analysis of the genomes of two field isolates of the rice blast fungus Magnaporthe oryzae.</title>
        <authorList>
            <person name="Xue M."/>
            <person name="Yang J."/>
            <person name="Li Z."/>
            <person name="Hu S."/>
            <person name="Yao N."/>
            <person name="Dean R.A."/>
            <person name="Zhao W."/>
            <person name="Shen M."/>
            <person name="Zhang H."/>
            <person name="Li C."/>
            <person name="Liu L."/>
            <person name="Cao L."/>
            <person name="Xu X."/>
            <person name="Xing Y."/>
            <person name="Hsiang T."/>
            <person name="Zhang Z."/>
            <person name="Xu J.R."/>
            <person name="Peng Y.L."/>
        </authorList>
    </citation>
    <scope>NUCLEOTIDE SEQUENCE</scope>
    <source>
        <strain evidence="16">Y34</strain>
    </source>
</reference>
<dbReference type="GO" id="GO:0008270">
    <property type="term" value="F:zinc ion binding"/>
    <property type="evidence" value="ECO:0007669"/>
    <property type="project" value="InterPro"/>
</dbReference>
<evidence type="ECO:0000256" key="10">
    <source>
        <dbReference type="ARBA" id="ARBA00033428"/>
    </source>
</evidence>
<evidence type="ECO:0000256" key="3">
    <source>
        <dbReference type="ARBA" id="ARBA00012321"/>
    </source>
</evidence>
<evidence type="ECO:0000256" key="12">
    <source>
        <dbReference type="PIRSR" id="PIRSR614732-2"/>
    </source>
</evidence>
<dbReference type="CDD" id="cd04725">
    <property type="entry name" value="OMP_decarboxylase_like"/>
    <property type="match status" value="1"/>
</dbReference>
<evidence type="ECO:0000256" key="7">
    <source>
        <dbReference type="ARBA" id="ARBA00023239"/>
    </source>
</evidence>
<protein>
    <recommendedName>
        <fullName evidence="4">Orotidine 5'-phosphate decarboxylase</fullName>
        <ecNumber evidence="3">4.1.1.23</ecNumber>
    </recommendedName>
    <alternativeName>
        <fullName evidence="10">OMP decarboxylase</fullName>
    </alternativeName>
    <alternativeName>
        <fullName evidence="9">Uridine 5'-monophosphate synthase</fullName>
    </alternativeName>
</protein>
<evidence type="ECO:0000256" key="13">
    <source>
        <dbReference type="SAM" id="MobiDB-lite"/>
    </source>
</evidence>
<keyword evidence="8" id="KW-0539">Nucleus</keyword>
<comment type="similarity">
    <text evidence="2">Belongs to the OMP decarboxylase family.</text>
</comment>
<feature type="domain" description="Xylanolytic transcriptional activator regulatory" evidence="14">
    <location>
        <begin position="706"/>
        <end position="795"/>
    </location>
</feature>
<feature type="compositionally biased region" description="Basic and acidic residues" evidence="13">
    <location>
        <begin position="462"/>
        <end position="472"/>
    </location>
</feature>
<feature type="region of interest" description="Disordered" evidence="13">
    <location>
        <begin position="449"/>
        <end position="484"/>
    </location>
</feature>
<dbReference type="InterPro" id="IPR011060">
    <property type="entry name" value="RibuloseP-bd_barrel"/>
</dbReference>
<evidence type="ECO:0000259" key="15">
    <source>
        <dbReference type="SMART" id="SM00934"/>
    </source>
</evidence>
<dbReference type="PANTHER" id="PTHR32119:SF2">
    <property type="entry name" value="OROTIDINE 5'-PHOSPHATE DECARBOXYLASE"/>
    <property type="match status" value="1"/>
</dbReference>
<comment type="pathway">
    <text evidence="1">Pyrimidine metabolism; UMP biosynthesis via de novo pathway; UMP from orotate: step 2/2.</text>
</comment>
<evidence type="ECO:0000256" key="9">
    <source>
        <dbReference type="ARBA" id="ARBA00031744"/>
    </source>
</evidence>
<evidence type="ECO:0000256" key="11">
    <source>
        <dbReference type="PIRSR" id="PIRSR614732-1"/>
    </source>
</evidence>
<feature type="binding site" evidence="12">
    <location>
        <position position="44"/>
    </location>
    <ligand>
        <name>substrate</name>
    </ligand>
</feature>
<dbReference type="PANTHER" id="PTHR32119">
    <property type="entry name" value="OROTIDINE 5'-PHOSPHATE DECARBOXYLASE"/>
    <property type="match status" value="1"/>
</dbReference>
<evidence type="ECO:0000256" key="4">
    <source>
        <dbReference type="ARBA" id="ARBA00021923"/>
    </source>
</evidence>
<feature type="domain" description="Orotidine 5'-phosphate decarboxylase" evidence="15">
    <location>
        <begin position="38"/>
        <end position="375"/>
    </location>
</feature>
<dbReference type="InterPro" id="IPR001754">
    <property type="entry name" value="OMPdeCOase_dom"/>
</dbReference>
<dbReference type="CDD" id="cd12148">
    <property type="entry name" value="fungal_TF_MHR"/>
    <property type="match status" value="1"/>
</dbReference>
<dbReference type="EC" id="4.1.1.23" evidence="3"/>
<evidence type="ECO:0000256" key="6">
    <source>
        <dbReference type="ARBA" id="ARBA00022975"/>
    </source>
</evidence>
<evidence type="ECO:0000256" key="8">
    <source>
        <dbReference type="ARBA" id="ARBA00023242"/>
    </source>
</evidence>
<dbReference type="Pfam" id="PF00215">
    <property type="entry name" value="OMPdecase"/>
    <property type="match status" value="1"/>
</dbReference>
<dbReference type="GO" id="GO:0006351">
    <property type="term" value="P:DNA-templated transcription"/>
    <property type="evidence" value="ECO:0007669"/>
    <property type="project" value="InterPro"/>
</dbReference>
<feature type="region of interest" description="Disordered" evidence="13">
    <location>
        <begin position="166"/>
        <end position="214"/>
    </location>
</feature>
<keyword evidence="5" id="KW-0210">Decarboxylase</keyword>
<name>A0AA97P0J0_PYRO3</name>
<gene>
    <name evidence="16" type="ORF">OOU_Y34scaffold00487g89</name>
</gene>
<dbReference type="GO" id="GO:0006207">
    <property type="term" value="P:'de novo' pyrimidine nucleobase biosynthetic process"/>
    <property type="evidence" value="ECO:0007669"/>
    <property type="project" value="InterPro"/>
</dbReference>
<dbReference type="SMART" id="SM00934">
    <property type="entry name" value="OMPdecase"/>
    <property type="match status" value="1"/>
</dbReference>
<feature type="compositionally biased region" description="Low complexity" evidence="13">
    <location>
        <begin position="186"/>
        <end position="198"/>
    </location>
</feature>